<evidence type="ECO:0000256" key="7">
    <source>
        <dbReference type="ARBA" id="ARBA00023136"/>
    </source>
</evidence>
<dbReference type="InterPro" id="IPR038377">
    <property type="entry name" value="Na/Glc_symporter_sf"/>
</dbReference>
<comment type="caution">
    <text evidence="10">The sequence shown here is derived from an EMBL/GenBank/DDBJ whole genome shotgun (WGS) entry which is preliminary data.</text>
</comment>
<accession>A0A520S624</accession>
<sequence length="513" mass="54484">MSITALVIILYLGFFAAFGVYLNRGNKTASDWAIGGGSLGVFMLAAGIAGTRIGGAGTYGVAGDVINEGLGHLWYGVNSFAALFLVGLFFAIPYRRLKVVSVGQVFDHRFGSYRCQWLTSLCVQAEYLVVNIIEPYVIGSIVSGVTGLPFVVGVAIGGFLIVTFTVSGGLKGTAIANVVHCSVIILGLLLVGVIAMNNLGGWEEVRSLADGMLNESGKEQAKWWSFTGIGWATIIALFISATIHTPAASVYANYASSAGKQDYLIPGFFLAGIVAAMMPMVAGFIGILTMATYGSESGLTSYLNIAQLAMDTGPILGGIALAAVLAAVISSGAPILLASATMFVNDWIPAAKHYDSDRKLRTYKIVTVIYGTAAAVIAWLGNISSVLQLLLLGFAMVVPPAIAVAYVFYWRRTTEQGVFWGMATGFAGGLIIWLFNTLFGGVDNATAGGFAQGWYELVTYLGEWRDPSFLTLMLPLIVIPVVSLFGPRPEGDGEMADEFYTRLGSIKRNFDWA</sequence>
<dbReference type="PANTHER" id="PTHR48086">
    <property type="entry name" value="SODIUM/PROLINE SYMPORTER-RELATED"/>
    <property type="match status" value="1"/>
</dbReference>
<dbReference type="Proteomes" id="UP000320404">
    <property type="component" value="Unassembled WGS sequence"/>
</dbReference>
<feature type="transmembrane region" description="Helical" evidence="9">
    <location>
        <begin position="6"/>
        <end position="22"/>
    </location>
</feature>
<dbReference type="Pfam" id="PF00474">
    <property type="entry name" value="SSF"/>
    <property type="match status" value="1"/>
</dbReference>
<feature type="transmembrane region" description="Helical" evidence="9">
    <location>
        <begin position="468"/>
        <end position="486"/>
    </location>
</feature>
<evidence type="ECO:0000313" key="10">
    <source>
        <dbReference type="EMBL" id="RZO77849.1"/>
    </source>
</evidence>
<keyword evidence="4 9" id="KW-0812">Transmembrane</keyword>
<dbReference type="PANTHER" id="PTHR48086:SF7">
    <property type="entry name" value="SODIUM-SOLUTE SYMPORTER-RELATED"/>
    <property type="match status" value="1"/>
</dbReference>
<dbReference type="InterPro" id="IPR050277">
    <property type="entry name" value="Sodium:Solute_Symporter"/>
</dbReference>
<evidence type="ECO:0000313" key="11">
    <source>
        <dbReference type="Proteomes" id="UP000320404"/>
    </source>
</evidence>
<feature type="transmembrane region" description="Helical" evidence="9">
    <location>
        <begin position="223"/>
        <end position="243"/>
    </location>
</feature>
<protein>
    <submittedName>
        <fullName evidence="10">Sodium:solute symporter family protein</fullName>
    </submittedName>
</protein>
<gene>
    <name evidence="10" type="ORF">EVA69_01500</name>
</gene>
<evidence type="ECO:0000256" key="5">
    <source>
        <dbReference type="ARBA" id="ARBA00022847"/>
    </source>
</evidence>
<keyword evidence="3" id="KW-0813">Transport</keyword>
<dbReference type="PROSITE" id="PS50283">
    <property type="entry name" value="NA_SOLUT_SYMP_3"/>
    <property type="match status" value="1"/>
</dbReference>
<organism evidence="10 11">
    <name type="scientific">OM182 bacterium</name>
    <dbReference type="NCBI Taxonomy" id="2510334"/>
    <lineage>
        <taxon>Bacteria</taxon>
        <taxon>Pseudomonadati</taxon>
        <taxon>Pseudomonadota</taxon>
        <taxon>Gammaproteobacteria</taxon>
        <taxon>OMG group</taxon>
        <taxon>OM182 clade</taxon>
    </lineage>
</organism>
<dbReference type="CDD" id="cd10322">
    <property type="entry name" value="SLC5sbd"/>
    <property type="match status" value="1"/>
</dbReference>
<dbReference type="AlphaFoldDB" id="A0A520S624"/>
<feature type="transmembrane region" description="Helical" evidence="9">
    <location>
        <begin position="315"/>
        <end position="344"/>
    </location>
</feature>
<comment type="subcellular location">
    <subcellularLocation>
        <location evidence="1">Membrane</location>
        <topology evidence="1">Multi-pass membrane protein</topology>
    </subcellularLocation>
</comment>
<evidence type="ECO:0000256" key="1">
    <source>
        <dbReference type="ARBA" id="ARBA00004141"/>
    </source>
</evidence>
<evidence type="ECO:0000256" key="2">
    <source>
        <dbReference type="ARBA" id="ARBA00006434"/>
    </source>
</evidence>
<feature type="transmembrane region" description="Helical" evidence="9">
    <location>
        <begin position="263"/>
        <end position="295"/>
    </location>
</feature>
<dbReference type="EMBL" id="SHAH01000011">
    <property type="protein sequence ID" value="RZO77849.1"/>
    <property type="molecule type" value="Genomic_DNA"/>
</dbReference>
<name>A0A520S624_9GAMM</name>
<feature type="transmembrane region" description="Helical" evidence="9">
    <location>
        <begin position="365"/>
        <end position="383"/>
    </location>
</feature>
<feature type="transmembrane region" description="Helical" evidence="9">
    <location>
        <begin position="174"/>
        <end position="196"/>
    </location>
</feature>
<evidence type="ECO:0000256" key="9">
    <source>
        <dbReference type="SAM" id="Phobius"/>
    </source>
</evidence>
<comment type="similarity">
    <text evidence="2 8">Belongs to the sodium:solute symporter (SSF) (TC 2.A.21) family.</text>
</comment>
<feature type="transmembrane region" description="Helical" evidence="9">
    <location>
        <begin position="73"/>
        <end position="94"/>
    </location>
</feature>
<feature type="transmembrane region" description="Helical" evidence="9">
    <location>
        <begin position="34"/>
        <end position="53"/>
    </location>
</feature>
<evidence type="ECO:0000256" key="8">
    <source>
        <dbReference type="RuleBase" id="RU362091"/>
    </source>
</evidence>
<dbReference type="Gene3D" id="1.20.1730.10">
    <property type="entry name" value="Sodium/glucose cotransporter"/>
    <property type="match status" value="1"/>
</dbReference>
<keyword evidence="5" id="KW-0769">Symport</keyword>
<dbReference type="InterPro" id="IPR001734">
    <property type="entry name" value="Na/solute_symporter"/>
</dbReference>
<dbReference type="GO" id="GO:0015293">
    <property type="term" value="F:symporter activity"/>
    <property type="evidence" value="ECO:0007669"/>
    <property type="project" value="UniProtKB-KW"/>
</dbReference>
<reference evidence="10 11" key="1">
    <citation type="submission" date="2019-02" db="EMBL/GenBank/DDBJ databases">
        <title>Prokaryotic population dynamics and viral predation in marine succession experiment using metagenomics: the confinement effect.</title>
        <authorList>
            <person name="Haro-Moreno J.M."/>
            <person name="Rodriguez-Valera F."/>
            <person name="Lopez-Perez M."/>
        </authorList>
    </citation>
    <scope>NUCLEOTIDE SEQUENCE [LARGE SCALE GENOMIC DNA]</scope>
    <source>
        <strain evidence="10">MED-G158</strain>
    </source>
</reference>
<keyword evidence="7 9" id="KW-0472">Membrane</keyword>
<keyword evidence="6 9" id="KW-1133">Transmembrane helix</keyword>
<feature type="transmembrane region" description="Helical" evidence="9">
    <location>
        <begin position="139"/>
        <end position="162"/>
    </location>
</feature>
<evidence type="ECO:0000256" key="3">
    <source>
        <dbReference type="ARBA" id="ARBA00022448"/>
    </source>
</evidence>
<evidence type="ECO:0000256" key="4">
    <source>
        <dbReference type="ARBA" id="ARBA00022692"/>
    </source>
</evidence>
<feature type="transmembrane region" description="Helical" evidence="9">
    <location>
        <begin position="389"/>
        <end position="410"/>
    </location>
</feature>
<feature type="transmembrane region" description="Helical" evidence="9">
    <location>
        <begin position="417"/>
        <end position="435"/>
    </location>
</feature>
<proteinExistence type="inferred from homology"/>
<evidence type="ECO:0000256" key="6">
    <source>
        <dbReference type="ARBA" id="ARBA00022989"/>
    </source>
</evidence>
<dbReference type="GO" id="GO:0005886">
    <property type="term" value="C:plasma membrane"/>
    <property type="evidence" value="ECO:0007669"/>
    <property type="project" value="TreeGrafter"/>
</dbReference>
<feature type="transmembrane region" description="Helical" evidence="9">
    <location>
        <begin position="115"/>
        <end position="133"/>
    </location>
</feature>